<dbReference type="PANTHER" id="PTHR43162:SF1">
    <property type="entry name" value="PRESTALK A DIFFERENTIATION PROTEIN A"/>
    <property type="match status" value="1"/>
</dbReference>
<evidence type="ECO:0000313" key="2">
    <source>
        <dbReference type="EMBL" id="TWV98783.1"/>
    </source>
</evidence>
<reference evidence="2 3" key="1">
    <citation type="submission" date="2019-08" db="EMBL/GenBank/DDBJ databases">
        <title>Whole genome sequencing of chitin degrading bacteria Chitinophaga pinensis YS16.</title>
        <authorList>
            <person name="Singh R.P."/>
            <person name="Manchanda G."/>
            <person name="Maurya I.K."/>
            <person name="Joshi N.K."/>
            <person name="Srivastava A.K."/>
        </authorList>
    </citation>
    <scope>NUCLEOTIDE SEQUENCE [LARGE SCALE GENOMIC DNA]</scope>
    <source>
        <strain evidence="2 3">YS-16</strain>
    </source>
</reference>
<dbReference type="Pfam" id="PF05368">
    <property type="entry name" value="NmrA"/>
    <property type="match status" value="1"/>
</dbReference>
<gene>
    <name evidence="2" type="ORF">FEF09_20380</name>
</gene>
<dbReference type="CDD" id="cd05269">
    <property type="entry name" value="TMR_SDR_a"/>
    <property type="match status" value="1"/>
</dbReference>
<comment type="caution">
    <text evidence="2">The sequence shown here is derived from an EMBL/GenBank/DDBJ whole genome shotgun (WGS) entry which is preliminary data.</text>
</comment>
<dbReference type="RefSeq" id="WP_146306810.1">
    <property type="nucleotide sequence ID" value="NZ_VOHS01000024.1"/>
</dbReference>
<keyword evidence="3" id="KW-1185">Reference proteome</keyword>
<dbReference type="AlphaFoldDB" id="A0A5C6LQ67"/>
<organism evidence="2 3">
    <name type="scientific">Chitinophaga pinensis</name>
    <dbReference type="NCBI Taxonomy" id="79329"/>
    <lineage>
        <taxon>Bacteria</taxon>
        <taxon>Pseudomonadati</taxon>
        <taxon>Bacteroidota</taxon>
        <taxon>Chitinophagia</taxon>
        <taxon>Chitinophagales</taxon>
        <taxon>Chitinophagaceae</taxon>
        <taxon>Chitinophaga</taxon>
    </lineage>
</organism>
<dbReference type="InterPro" id="IPR036291">
    <property type="entry name" value="NAD(P)-bd_dom_sf"/>
</dbReference>
<dbReference type="EMBL" id="VOHS01000024">
    <property type="protein sequence ID" value="TWV98783.1"/>
    <property type="molecule type" value="Genomic_DNA"/>
</dbReference>
<dbReference type="PANTHER" id="PTHR43162">
    <property type="match status" value="1"/>
</dbReference>
<feature type="domain" description="NmrA-like" evidence="1">
    <location>
        <begin position="7"/>
        <end position="277"/>
    </location>
</feature>
<proteinExistence type="predicted"/>
<evidence type="ECO:0000313" key="3">
    <source>
        <dbReference type="Proteomes" id="UP000318815"/>
    </source>
</evidence>
<evidence type="ECO:0000259" key="1">
    <source>
        <dbReference type="Pfam" id="PF05368"/>
    </source>
</evidence>
<dbReference type="OrthoDB" id="9780595at2"/>
<dbReference type="Proteomes" id="UP000318815">
    <property type="component" value="Unassembled WGS sequence"/>
</dbReference>
<dbReference type="SUPFAM" id="SSF51735">
    <property type="entry name" value="NAD(P)-binding Rossmann-fold domains"/>
    <property type="match status" value="1"/>
</dbReference>
<dbReference type="Gene3D" id="3.90.25.10">
    <property type="entry name" value="UDP-galactose 4-epimerase, domain 1"/>
    <property type="match status" value="1"/>
</dbReference>
<dbReference type="Gene3D" id="3.40.50.720">
    <property type="entry name" value="NAD(P)-binding Rossmann-like Domain"/>
    <property type="match status" value="1"/>
</dbReference>
<name>A0A5C6LQ67_9BACT</name>
<protein>
    <submittedName>
        <fullName evidence="2">SDR family oxidoreductase</fullName>
    </submittedName>
</protein>
<dbReference type="InterPro" id="IPR051604">
    <property type="entry name" value="Ergot_Alk_Oxidoreductase"/>
</dbReference>
<sequence length="292" mass="31789">MSTQKPATILITGATGNIGKELIRLLSAKGIPYKAMVRSIEHAKELEELPGITLVQGNFDDEGSLDTALSGIEKAFLLTNSSEQAETQQIRFVEAAKKAGVRHIVKLSQWAADASSPVRFLRYHAAVEAAIKASGMTYTFLRPNLFMQGLSGFKEVIQSEHKFFASAGEARISLIDIRDIAAVAAIALTTNGHENKVYNLTGPESLTHQQLAEIFSGVLAHPITFINVSEEDMKSALLGVGFPEWQADGLLEDYAHYRLNEAAEVTDAVQAVTGEKARTFSQFVTDYAALFK</sequence>
<dbReference type="InterPro" id="IPR008030">
    <property type="entry name" value="NmrA-like"/>
</dbReference>
<accession>A0A5C6LQ67</accession>